<dbReference type="InterPro" id="IPR011993">
    <property type="entry name" value="PH-like_dom_sf"/>
</dbReference>
<reference evidence="10" key="1">
    <citation type="journal article" date="2014" name="Science">
        <title>Nonhuman genetics. Genomic basis for the convergent evolution of electric organs.</title>
        <authorList>
            <person name="Gallant J.R."/>
            <person name="Traeger L.L."/>
            <person name="Volkening J.D."/>
            <person name="Moffett H."/>
            <person name="Chen P.H."/>
            <person name="Novina C.D."/>
            <person name="Phillips G.N.Jr."/>
            <person name="Anand R."/>
            <person name="Wells G.B."/>
            <person name="Pinch M."/>
            <person name="Guth R."/>
            <person name="Unguez G.A."/>
            <person name="Albert J.S."/>
            <person name="Zakon H.H."/>
            <person name="Samanta M.P."/>
            <person name="Sussman M.R."/>
        </authorList>
    </citation>
    <scope>NUCLEOTIDE SEQUENCE [LARGE SCALE GENOMIC DNA]</scope>
</reference>
<gene>
    <name evidence="9" type="primary">nos1apb</name>
</gene>
<dbReference type="PANTHER" id="PTHR11232:SF76">
    <property type="entry name" value="CARBOXYL-TERMINAL PDZ LIGAND OF NEURONAL NITRIC OXIDE SYNTHASE PROTEIN"/>
    <property type="match status" value="1"/>
</dbReference>
<dbReference type="STRING" id="8005.ENSEEEP00000037166"/>
<dbReference type="OMA" id="QLSVEAC"/>
<feature type="region of interest" description="Disordered" evidence="7">
    <location>
        <begin position="386"/>
        <end position="405"/>
    </location>
</feature>
<dbReference type="InterPro" id="IPR051133">
    <property type="entry name" value="Adapter_Engulfment-Domain"/>
</dbReference>
<evidence type="ECO:0000256" key="3">
    <source>
        <dbReference type="ARBA" id="ARBA00067706"/>
    </source>
</evidence>
<dbReference type="PROSITE" id="PS01179">
    <property type="entry name" value="PID"/>
    <property type="match status" value="1"/>
</dbReference>
<feature type="coiled-coil region" evidence="6">
    <location>
        <begin position="247"/>
        <end position="316"/>
    </location>
</feature>
<dbReference type="Ensembl" id="ENSEEET00000037601.2">
    <property type="protein sequence ID" value="ENSEEEP00000037166.2"/>
    <property type="gene ID" value="ENSEEEG00000017656.2"/>
</dbReference>
<dbReference type="Pfam" id="PF00640">
    <property type="entry name" value="PID"/>
    <property type="match status" value="1"/>
</dbReference>
<reference evidence="9" key="3">
    <citation type="submission" date="2020-05" db="EMBL/GenBank/DDBJ databases">
        <title>Electrophorus electricus (electric eel) genome, fEleEle1, primary haplotype.</title>
        <authorList>
            <person name="Myers G."/>
            <person name="Meyer A."/>
            <person name="Fedrigo O."/>
            <person name="Formenti G."/>
            <person name="Rhie A."/>
            <person name="Tracey A."/>
            <person name="Sims Y."/>
            <person name="Jarvis E.D."/>
        </authorList>
    </citation>
    <scope>NUCLEOTIDE SEQUENCE [LARGE SCALE GENOMIC DNA]</scope>
</reference>
<reference evidence="9" key="5">
    <citation type="submission" date="2025-09" db="UniProtKB">
        <authorList>
            <consortium name="Ensembl"/>
        </authorList>
    </citation>
    <scope>IDENTIFICATION</scope>
</reference>
<dbReference type="PANTHER" id="PTHR11232">
    <property type="entry name" value="PHOSPHOTYROSINE INTERACTION DOMAIN-CONTAINING FAMILY MEMBER"/>
    <property type="match status" value="1"/>
</dbReference>
<evidence type="ECO:0000313" key="9">
    <source>
        <dbReference type="Ensembl" id="ENSEEEP00000037166.2"/>
    </source>
</evidence>
<dbReference type="InterPro" id="IPR006020">
    <property type="entry name" value="PTB/PI_dom"/>
</dbReference>
<comment type="function">
    <text evidence="2">Adapter protein involved in neuronal nitric-oxide (NO) synthesis regulation via its association with nNOS/NOS1. The complex formed with NOS1 and synapsins is necessary for specific NO and synapsin functions at a presynaptic level. Mediates an indirect interaction between NOS1 and RASD1 leading to enhance the ability of NOS1 to activate RASD1. Competes with DLG4 for interaction with NOS1, possibly affecting NOS1 activity by regulating the interaction between NOS1 and DLG4. In kidney podocytes, plays a role in podosomes and filopodia formation through CDC42 activation.</text>
</comment>
<keyword evidence="1 6" id="KW-0175">Coiled coil</keyword>
<evidence type="ECO:0000256" key="5">
    <source>
        <dbReference type="ARBA" id="ARBA00075107"/>
    </source>
</evidence>
<evidence type="ECO:0000313" key="10">
    <source>
        <dbReference type="Proteomes" id="UP000314983"/>
    </source>
</evidence>
<dbReference type="CDD" id="cd01270">
    <property type="entry name" value="PTB_CAPON-like"/>
    <property type="match status" value="1"/>
</dbReference>
<feature type="domain" description="PID" evidence="8">
    <location>
        <begin position="28"/>
        <end position="175"/>
    </location>
</feature>
<organism evidence="9 10">
    <name type="scientific">Electrophorus electricus</name>
    <name type="common">Electric eel</name>
    <name type="synonym">Gymnotus electricus</name>
    <dbReference type="NCBI Taxonomy" id="8005"/>
    <lineage>
        <taxon>Eukaryota</taxon>
        <taxon>Metazoa</taxon>
        <taxon>Chordata</taxon>
        <taxon>Craniata</taxon>
        <taxon>Vertebrata</taxon>
        <taxon>Euteleostomi</taxon>
        <taxon>Actinopterygii</taxon>
        <taxon>Neopterygii</taxon>
        <taxon>Teleostei</taxon>
        <taxon>Ostariophysi</taxon>
        <taxon>Gymnotiformes</taxon>
        <taxon>Gymnotoidei</taxon>
        <taxon>Gymnotidae</taxon>
        <taxon>Electrophorus</taxon>
    </lineage>
</organism>
<dbReference type="FunFam" id="2.30.29.30:FF:000124">
    <property type="entry name" value="carboxyl-terminal PDZ ligand of neuronal nitric oxide synthase protein-like"/>
    <property type="match status" value="1"/>
</dbReference>
<accession>A0A4W4GLP1</accession>
<dbReference type="GeneTree" id="ENSGT00510000046975"/>
<evidence type="ECO:0000256" key="2">
    <source>
        <dbReference type="ARBA" id="ARBA00054402"/>
    </source>
</evidence>
<dbReference type="Gene3D" id="2.30.29.30">
    <property type="entry name" value="Pleckstrin-homology domain (PH domain)/Phosphotyrosine-binding domain (PTB)"/>
    <property type="match status" value="1"/>
</dbReference>
<dbReference type="GO" id="GO:0050998">
    <property type="term" value="F:nitric-oxide synthase binding"/>
    <property type="evidence" value="ECO:0007669"/>
    <property type="project" value="TreeGrafter"/>
</dbReference>
<dbReference type="AlphaFoldDB" id="A0A4W4GLP1"/>
<proteinExistence type="predicted"/>
<dbReference type="Proteomes" id="UP000314983">
    <property type="component" value="Chromosome 18"/>
</dbReference>
<dbReference type="SMART" id="SM00462">
    <property type="entry name" value="PTB"/>
    <property type="match status" value="1"/>
</dbReference>
<evidence type="ECO:0000259" key="8">
    <source>
        <dbReference type="PROSITE" id="PS01179"/>
    </source>
</evidence>
<keyword evidence="10" id="KW-1185">Reference proteome</keyword>
<reference evidence="10" key="2">
    <citation type="journal article" date="2017" name="Sci. Adv.">
        <title>A tail of two voltages: Proteomic comparison of the three electric organs of the electric eel.</title>
        <authorList>
            <person name="Traeger L.L."/>
            <person name="Sabat G."/>
            <person name="Barrett-Wilt G.A."/>
            <person name="Wells G.B."/>
            <person name="Sussman M.R."/>
        </authorList>
    </citation>
    <scope>NUCLEOTIDE SEQUENCE [LARGE SCALE GENOMIC DNA]</scope>
</reference>
<dbReference type="SUPFAM" id="SSF50729">
    <property type="entry name" value="PH domain-like"/>
    <property type="match status" value="1"/>
</dbReference>
<evidence type="ECO:0000256" key="7">
    <source>
        <dbReference type="SAM" id="MobiDB-lite"/>
    </source>
</evidence>
<evidence type="ECO:0000256" key="6">
    <source>
        <dbReference type="SAM" id="Coils"/>
    </source>
</evidence>
<evidence type="ECO:0000256" key="1">
    <source>
        <dbReference type="ARBA" id="ARBA00023054"/>
    </source>
</evidence>
<protein>
    <recommendedName>
        <fullName evidence="3">Carboxyl-terminal PDZ ligand of neuronal nitric oxide synthase protein</fullName>
    </recommendedName>
    <alternativeName>
        <fullName evidence="5">C-terminal PDZ ligand of neuronal nitric oxide synthase protein</fullName>
    </alternativeName>
    <alternativeName>
        <fullName evidence="4">Nitric oxide synthase 1 adaptor protein</fullName>
    </alternativeName>
</protein>
<sequence length="405" mass="46055">MPEKTKYNLVDDALEPRILPDNDIFQYGITFEVKFIGSLEIVRPKSRLEILAAMRRIRYEFKVKNIKKTKVSLVVSVDGVKVALRKKTKVRALKNTYSWDENQLTLAHDPIYRIFYVSHDSHDLKIFSYIAKDKKSNVFRCNVFKSKRKSQAMRIVQTVGQAFEICHKQSLDSVDGKSIRWWCNSESLNPDLRKYLRWSTFLPCLTSHLIAEGPVVEAKAPGLVSPGLVSLGPASPLPGALTMSLQVQLLQRQLHHQEEKNLAASAQTVLLQRRFSAEVRAREEAQAREQHLLRQNEELLRRISLLVDRVQELELAGSQDSLLEIALRARVTGMPRRPTPVQGGMFREPDLCHLDPFRFLPGPPCSPPEGQFYGAVETLGFRESGIASGYESNTDESDDRDSWGQ</sequence>
<name>A0A4W4GLP1_ELEEL</name>
<evidence type="ECO:0000256" key="4">
    <source>
        <dbReference type="ARBA" id="ARBA00075003"/>
    </source>
</evidence>
<reference evidence="9" key="4">
    <citation type="submission" date="2025-08" db="UniProtKB">
        <authorList>
            <consortium name="Ensembl"/>
        </authorList>
    </citation>
    <scope>IDENTIFICATION</scope>
</reference>